<evidence type="ECO:0008006" key="4">
    <source>
        <dbReference type="Google" id="ProtNLM"/>
    </source>
</evidence>
<evidence type="ECO:0000313" key="2">
    <source>
        <dbReference type="EMBL" id="RLQ96539.1"/>
    </source>
</evidence>
<feature type="region of interest" description="Disordered" evidence="1">
    <location>
        <begin position="220"/>
        <end position="266"/>
    </location>
</feature>
<organism evidence="2 3">
    <name type="scientific">Falsibacillus albus</name>
    <dbReference type="NCBI Taxonomy" id="2478915"/>
    <lineage>
        <taxon>Bacteria</taxon>
        <taxon>Bacillati</taxon>
        <taxon>Bacillota</taxon>
        <taxon>Bacilli</taxon>
        <taxon>Bacillales</taxon>
        <taxon>Bacillaceae</taxon>
        <taxon>Falsibacillus</taxon>
    </lineage>
</organism>
<dbReference type="InterPro" id="IPR019076">
    <property type="entry name" value="Spore_lipoprot_YhcN/YlaJ-like"/>
</dbReference>
<feature type="compositionally biased region" description="Basic and acidic residues" evidence="1">
    <location>
        <begin position="240"/>
        <end position="252"/>
    </location>
</feature>
<sequence length="266" mass="29899">MITHQLLRKKHKTVVILVKEGVLKLRSNIIVTSILGVALLSACSNHKAANDNHLFHDSGNTINVTDRQDLYNKNKTNTMKKRTEEFGYVRHQKSPIAGAKMNYKDIYAVDREKVADTISKMNVGSLPHVFDCSTLVTDHEVLMAYKTDVKGKKARNEVADQVKRTALSVVPGWYHVYVTDDPTLMRNVENIASMDANMDNVHNVVADTVKLMLERSPQGHVLSKGGVNENNEMTGETNDMIDKDEYNNELKKSKLKTPTSKDGMME</sequence>
<accession>A0A3L7K2H4</accession>
<dbReference type="Pfam" id="PF09580">
    <property type="entry name" value="Spore_YhcN_YlaJ"/>
    <property type="match status" value="1"/>
</dbReference>
<proteinExistence type="predicted"/>
<name>A0A3L7K2H4_9BACI</name>
<gene>
    <name evidence="2" type="ORF">D9X91_05375</name>
</gene>
<evidence type="ECO:0000313" key="3">
    <source>
        <dbReference type="Proteomes" id="UP000276770"/>
    </source>
</evidence>
<comment type="caution">
    <text evidence="2">The sequence shown here is derived from an EMBL/GenBank/DDBJ whole genome shotgun (WGS) entry which is preliminary data.</text>
</comment>
<feature type="compositionally biased region" description="Low complexity" evidence="1">
    <location>
        <begin position="256"/>
        <end position="266"/>
    </location>
</feature>
<evidence type="ECO:0000256" key="1">
    <source>
        <dbReference type="SAM" id="MobiDB-lite"/>
    </source>
</evidence>
<feature type="compositionally biased region" description="Polar residues" evidence="1">
    <location>
        <begin position="228"/>
        <end position="237"/>
    </location>
</feature>
<dbReference type="EMBL" id="RCVZ01000003">
    <property type="protein sequence ID" value="RLQ96539.1"/>
    <property type="molecule type" value="Genomic_DNA"/>
</dbReference>
<reference evidence="2 3" key="1">
    <citation type="submission" date="2018-10" db="EMBL/GenBank/DDBJ databases">
        <title>Falsibacillus sp. genome draft.</title>
        <authorList>
            <person name="Shi S."/>
        </authorList>
    </citation>
    <scope>NUCLEOTIDE SEQUENCE [LARGE SCALE GENOMIC DNA]</scope>
    <source>
        <strain evidence="2 3">GY 10110</strain>
    </source>
</reference>
<protein>
    <recommendedName>
        <fullName evidence="4">Sporulation protein</fullName>
    </recommendedName>
</protein>
<dbReference type="AlphaFoldDB" id="A0A3L7K2H4"/>
<dbReference type="Proteomes" id="UP000276770">
    <property type="component" value="Unassembled WGS sequence"/>
</dbReference>
<keyword evidence="3" id="KW-1185">Reference proteome</keyword>